<dbReference type="OrthoDB" id="9757546at2"/>
<dbReference type="RefSeq" id="WP_096466155.1">
    <property type="nucleotide sequence ID" value="NZ_AP017312.1"/>
</dbReference>
<accession>A0A0U5BCE0</accession>
<dbReference type="SUPFAM" id="SSF49503">
    <property type="entry name" value="Cupredoxins"/>
    <property type="match status" value="2"/>
</dbReference>
<feature type="domain" description="Plastocyanin-like" evidence="6">
    <location>
        <begin position="338"/>
        <end position="456"/>
    </location>
</feature>
<comment type="subcellular location">
    <subcellularLocation>
        <location evidence="1">Membrane</location>
        <topology evidence="1">Multi-pass membrane protein</topology>
    </subcellularLocation>
</comment>
<dbReference type="GO" id="GO:0005507">
    <property type="term" value="F:copper ion binding"/>
    <property type="evidence" value="ECO:0007669"/>
    <property type="project" value="InterPro"/>
</dbReference>
<dbReference type="InterPro" id="IPR008972">
    <property type="entry name" value="Cupredoxin"/>
</dbReference>
<dbReference type="Gene3D" id="2.60.40.420">
    <property type="entry name" value="Cupredoxins - blue copper proteins"/>
    <property type="match status" value="2"/>
</dbReference>
<evidence type="ECO:0000256" key="1">
    <source>
        <dbReference type="ARBA" id="ARBA00004141"/>
    </source>
</evidence>
<dbReference type="Pfam" id="PF07732">
    <property type="entry name" value="Cu-oxidase_3"/>
    <property type="match status" value="1"/>
</dbReference>
<evidence type="ECO:0000256" key="2">
    <source>
        <dbReference type="ARBA" id="ARBA00022692"/>
    </source>
</evidence>
<dbReference type="InterPro" id="IPR011706">
    <property type="entry name" value="Cu-oxidase_C"/>
</dbReference>
<dbReference type="AlphaFoldDB" id="A0A0U5BCE0"/>
<organism evidence="7 8">
    <name type="scientific">Aneurinibacillus soli</name>
    <dbReference type="NCBI Taxonomy" id="1500254"/>
    <lineage>
        <taxon>Bacteria</taxon>
        <taxon>Bacillati</taxon>
        <taxon>Bacillota</taxon>
        <taxon>Bacilli</taxon>
        <taxon>Bacillales</taxon>
        <taxon>Paenibacillaceae</taxon>
        <taxon>Aneurinibacillus group</taxon>
        <taxon>Aneurinibacillus</taxon>
    </lineage>
</organism>
<evidence type="ECO:0000313" key="8">
    <source>
        <dbReference type="Proteomes" id="UP000217696"/>
    </source>
</evidence>
<dbReference type="InterPro" id="IPR045087">
    <property type="entry name" value="Cu-oxidase_fam"/>
</dbReference>
<keyword evidence="8" id="KW-1185">Reference proteome</keyword>
<dbReference type="GO" id="GO:0016491">
    <property type="term" value="F:oxidoreductase activity"/>
    <property type="evidence" value="ECO:0007669"/>
    <property type="project" value="UniProtKB-KW"/>
</dbReference>
<dbReference type="CDD" id="cd04202">
    <property type="entry name" value="CuRO_D2_2dMcoN_like"/>
    <property type="match status" value="1"/>
</dbReference>
<dbReference type="Proteomes" id="UP000217696">
    <property type="component" value="Chromosome"/>
</dbReference>
<sequence length="603" mass="64114">MDHSTLLILGIIAGGTIYIGLPFGRLRNANQALRASLSMMAAGVLLYLLIEIMGSAMGQTSAAIQSAVSGSGSLDTATLFVILLISGFFIGIIGLVMIEQKWMKNSQGTNEKQLSYMIATGIGFHNLSEGLAIGQSAAQGKIGLAIGLVVGFALHNATEGFGIVGPSMNSGKQVPWKSILLLGLIGGGPTFVGTLLGSLWTSTAVSIFVLSIAGGTLVYVLKELFASVRRETAQNLIMTALVLGFGIGWGTEVTTTLAQGGGQSSDSQAGSVREADGDIISSAAAPTIKISKQESQSQVQMANNTTLEKGLKPKILSDGTKQFTLTASEFPWELYPGTVVNAWGYNHQVPGSLIRVKVGDKVSIVLKNQLPQPTTLHLHGLAVPNSVDGVPTMKMNMDGMDMKMGTQEAVEKGGSFVYTFTVTPQMIGTHFYHSHVNDDYQMDKGLHGLLIVDSNQPSKTHYDVDAIYEMESWKVGGSESENVFTLNGKAFPEAPMLNVKKGQKVLIRLVNASAEENHVMHLHGYTFQIVARDGNALAQPESANTVMLGPSQTADIAFTADNPGQWMFHCHIMDHTINPGPNGDGSDKHMADMGGLSTFINVK</sequence>
<dbReference type="CDD" id="cd13860">
    <property type="entry name" value="CuRO_1_2dMco_1"/>
    <property type="match status" value="1"/>
</dbReference>
<dbReference type="InterPro" id="IPR003689">
    <property type="entry name" value="ZIP"/>
</dbReference>
<keyword evidence="3" id="KW-1133">Transmembrane helix</keyword>
<dbReference type="EMBL" id="AP017312">
    <property type="protein sequence ID" value="BAU28397.1"/>
    <property type="molecule type" value="Genomic_DNA"/>
</dbReference>
<evidence type="ECO:0000313" key="7">
    <source>
        <dbReference type="EMBL" id="BAU28397.1"/>
    </source>
</evidence>
<dbReference type="PANTHER" id="PTHR11709">
    <property type="entry name" value="MULTI-COPPER OXIDASE"/>
    <property type="match status" value="1"/>
</dbReference>
<dbReference type="InterPro" id="IPR011707">
    <property type="entry name" value="Cu-oxidase-like_N"/>
</dbReference>
<dbReference type="Pfam" id="PF07731">
    <property type="entry name" value="Cu-oxidase_2"/>
    <property type="match status" value="1"/>
</dbReference>
<dbReference type="GO" id="GO:0046873">
    <property type="term" value="F:metal ion transmembrane transporter activity"/>
    <property type="evidence" value="ECO:0007669"/>
    <property type="project" value="InterPro"/>
</dbReference>
<dbReference type="EC" id="1.-.-.-" evidence="7"/>
<protein>
    <submittedName>
        <fullName evidence="7">Multicopper oxidase mco</fullName>
        <ecNumber evidence="7">1.-.-.-</ecNumber>
    </submittedName>
</protein>
<keyword evidence="2" id="KW-0812">Transmembrane</keyword>
<evidence type="ECO:0000259" key="5">
    <source>
        <dbReference type="Pfam" id="PF07731"/>
    </source>
</evidence>
<evidence type="ECO:0000256" key="4">
    <source>
        <dbReference type="ARBA" id="ARBA00023136"/>
    </source>
</evidence>
<dbReference type="KEGG" id="asoc:CB4_02571"/>
<keyword evidence="4" id="KW-0472">Membrane</keyword>
<evidence type="ECO:0000259" key="6">
    <source>
        <dbReference type="Pfam" id="PF07732"/>
    </source>
</evidence>
<proteinExistence type="predicted"/>
<reference evidence="7 8" key="1">
    <citation type="submission" date="2015-12" db="EMBL/GenBank/DDBJ databases">
        <title>Genome sequence of Aneurinibacillus soli.</title>
        <authorList>
            <person name="Lee J.S."/>
            <person name="Lee K.C."/>
            <person name="Kim K.K."/>
            <person name="Lee B.W."/>
        </authorList>
    </citation>
    <scope>NUCLEOTIDE SEQUENCE [LARGE SCALE GENOMIC DNA]</scope>
    <source>
        <strain evidence="7 8">CB4</strain>
    </source>
</reference>
<dbReference type="GO" id="GO:0016020">
    <property type="term" value="C:membrane"/>
    <property type="evidence" value="ECO:0007669"/>
    <property type="project" value="UniProtKB-SubCell"/>
</dbReference>
<name>A0A0U5BCE0_9BACL</name>
<gene>
    <name evidence="7" type="primary">mco_2</name>
    <name evidence="7" type="ORF">CB4_02571</name>
</gene>
<dbReference type="Pfam" id="PF02535">
    <property type="entry name" value="Zip"/>
    <property type="match status" value="1"/>
</dbReference>
<evidence type="ECO:0000256" key="3">
    <source>
        <dbReference type="ARBA" id="ARBA00022989"/>
    </source>
</evidence>
<keyword evidence="7" id="KW-0560">Oxidoreductase</keyword>
<feature type="domain" description="Plastocyanin-like" evidence="5">
    <location>
        <begin position="480"/>
        <end position="576"/>
    </location>
</feature>